<reference evidence="2" key="2">
    <citation type="submission" date="2024-04" db="EMBL/GenBank/DDBJ databases">
        <authorList>
            <person name="Chen Y."/>
            <person name="Shah S."/>
            <person name="Dougan E. K."/>
            <person name="Thang M."/>
            <person name="Chan C."/>
        </authorList>
    </citation>
    <scope>NUCLEOTIDE SEQUENCE [LARGE SCALE GENOMIC DNA]</scope>
</reference>
<evidence type="ECO:0000313" key="1">
    <source>
        <dbReference type="EMBL" id="CAI3992051.1"/>
    </source>
</evidence>
<dbReference type="EMBL" id="CAMXCT020001668">
    <property type="protein sequence ID" value="CAL1145426.1"/>
    <property type="molecule type" value="Genomic_DNA"/>
</dbReference>
<name>A0A9P1CKT5_9DINO</name>
<evidence type="ECO:0000313" key="2">
    <source>
        <dbReference type="EMBL" id="CAL1145426.1"/>
    </source>
</evidence>
<protein>
    <submittedName>
        <fullName evidence="1">Uncharacterized protein</fullName>
    </submittedName>
</protein>
<dbReference type="EMBL" id="CAMXCT030001668">
    <property type="protein sequence ID" value="CAL4779363.1"/>
    <property type="molecule type" value="Genomic_DNA"/>
</dbReference>
<dbReference type="Proteomes" id="UP001152797">
    <property type="component" value="Unassembled WGS sequence"/>
</dbReference>
<evidence type="ECO:0000313" key="3">
    <source>
        <dbReference type="Proteomes" id="UP001152797"/>
    </source>
</evidence>
<dbReference type="EMBL" id="CAMXCT010001668">
    <property type="protein sequence ID" value="CAI3992051.1"/>
    <property type="molecule type" value="Genomic_DNA"/>
</dbReference>
<reference evidence="1" key="1">
    <citation type="submission" date="2022-10" db="EMBL/GenBank/DDBJ databases">
        <authorList>
            <person name="Chen Y."/>
            <person name="Dougan E. K."/>
            <person name="Chan C."/>
            <person name="Rhodes N."/>
            <person name="Thang M."/>
        </authorList>
    </citation>
    <scope>NUCLEOTIDE SEQUENCE</scope>
</reference>
<dbReference type="OrthoDB" id="10640530at2759"/>
<sequence length="155" mass="17879">MTSDGKGAGLSLNLRSLAIKRYTHEERKEKNLRQQLLRNAFEEAEDSRANFEEQARVISSKLPKKHAEGRTFDALHILALQRAKSFDLHMENCRQISEGWLALQNVHSYQAMSRLYPRLAAIEKEMEDTIRSMTELTNPGRLVFERKPPSDRKVG</sequence>
<organism evidence="1">
    <name type="scientific">Cladocopium goreaui</name>
    <dbReference type="NCBI Taxonomy" id="2562237"/>
    <lineage>
        <taxon>Eukaryota</taxon>
        <taxon>Sar</taxon>
        <taxon>Alveolata</taxon>
        <taxon>Dinophyceae</taxon>
        <taxon>Suessiales</taxon>
        <taxon>Symbiodiniaceae</taxon>
        <taxon>Cladocopium</taxon>
    </lineage>
</organism>
<gene>
    <name evidence="1" type="ORF">C1SCF055_LOCUS18906</name>
</gene>
<proteinExistence type="predicted"/>
<dbReference type="AlphaFoldDB" id="A0A9P1CKT5"/>
<keyword evidence="3" id="KW-1185">Reference proteome</keyword>
<accession>A0A9P1CKT5</accession>
<comment type="caution">
    <text evidence="1">The sequence shown here is derived from an EMBL/GenBank/DDBJ whole genome shotgun (WGS) entry which is preliminary data.</text>
</comment>